<dbReference type="HOGENOM" id="CLU_675592_0_0_0"/>
<feature type="transmembrane region" description="Helical" evidence="1">
    <location>
        <begin position="250"/>
        <end position="280"/>
    </location>
</feature>
<dbReference type="RefSeq" id="WP_016481415.1">
    <property type="nucleotide sequence ID" value="NC_021487.1"/>
</dbReference>
<dbReference type="OrthoDB" id="9782250at2"/>
<dbReference type="PANTHER" id="PTHR43592">
    <property type="entry name" value="CAAX AMINO TERMINAL PROTEASE"/>
    <property type="match status" value="1"/>
</dbReference>
<sequence>MLTAHTYSAHFAQRVLLSVLLGLLAWRLLARRKATREQIGLNPPPSSQIPYILLWSFGQIIAAEICQILLSALFRALQSVPALASFSQQQLKLTDSMLRNSLHAPLLILLLLIVLPTQLLFFQGWLYRTLRQSRSVLSASLLVALATGLLSLLVQHSLIYAMEHALFFFLLTLLYEKTGSLWAAWIAGSFYGLVAFFLDILRMSSSHVALILFAQTLFEGLLFLLGIVLVRRKYPSLRQAGFKLPTPPLLILLAPWIGFAVFLLGTLLGNVQFQVLHLLFPHASWLSQVQGLADRLFLKLHGWSRLGFVLIGVFLAPIAEETLFRGWLYTTLRNRFGMKHGLVLSSLLFALVHMDPLAILPIFAIGLVLGIVYEKTRSLWMSMIVHGTNNTIAFLLLYFWQASHPIK</sequence>
<evidence type="ECO:0000259" key="2">
    <source>
        <dbReference type="Pfam" id="PF02517"/>
    </source>
</evidence>
<dbReference type="AlphaFoldDB" id="S0ES50"/>
<dbReference type="Proteomes" id="UP000014227">
    <property type="component" value="Chromosome I"/>
</dbReference>
<dbReference type="PANTHER" id="PTHR43592:SF15">
    <property type="entry name" value="CAAX AMINO TERMINAL PROTEASE FAMILY PROTEIN"/>
    <property type="match status" value="1"/>
</dbReference>
<feature type="transmembrane region" description="Helical" evidence="1">
    <location>
        <begin position="134"/>
        <end position="152"/>
    </location>
</feature>
<feature type="domain" description="CAAX prenyl protease 2/Lysostaphin resistance protein A-like" evidence="2">
    <location>
        <begin position="305"/>
        <end position="392"/>
    </location>
</feature>
<name>S0ES50_CHTCT</name>
<dbReference type="eggNOG" id="COG1266">
    <property type="taxonomic scope" value="Bacteria"/>
</dbReference>
<protein>
    <submittedName>
        <fullName evidence="3">Predicted membrane-associated, metal-dependent hydrolase</fullName>
    </submittedName>
</protein>
<feature type="transmembrane region" description="Helical" evidence="1">
    <location>
        <begin position="300"/>
        <end position="319"/>
    </location>
</feature>
<dbReference type="STRING" id="454171.CP488_01147"/>
<keyword evidence="1" id="KW-0472">Membrane</keyword>
<dbReference type="GO" id="GO:0080120">
    <property type="term" value="P:CAAX-box protein maturation"/>
    <property type="evidence" value="ECO:0007669"/>
    <property type="project" value="UniProtKB-ARBA"/>
</dbReference>
<dbReference type="EMBL" id="HF951689">
    <property type="protein sequence ID" value="CCW33848.1"/>
    <property type="molecule type" value="Genomic_DNA"/>
</dbReference>
<feature type="transmembrane region" description="Helical" evidence="1">
    <location>
        <begin position="102"/>
        <end position="122"/>
    </location>
</feature>
<keyword evidence="3" id="KW-0378">Hydrolase</keyword>
<feature type="transmembrane region" description="Helical" evidence="1">
    <location>
        <begin position="12"/>
        <end position="30"/>
    </location>
</feature>
<organism evidence="3 4">
    <name type="scientific">Chthonomonas calidirosea (strain DSM 23976 / ICMP 18418 / T49)</name>
    <dbReference type="NCBI Taxonomy" id="1303518"/>
    <lineage>
        <taxon>Bacteria</taxon>
        <taxon>Bacillati</taxon>
        <taxon>Armatimonadota</taxon>
        <taxon>Chthonomonadia</taxon>
        <taxon>Chthonomonadales</taxon>
        <taxon>Chthonomonadaceae</taxon>
        <taxon>Chthonomonas</taxon>
    </lineage>
</organism>
<feature type="transmembrane region" description="Helical" evidence="1">
    <location>
        <begin position="379"/>
        <end position="400"/>
    </location>
</feature>
<proteinExistence type="predicted"/>
<dbReference type="KEGG" id="ccz:CCALI_00008"/>
<evidence type="ECO:0000313" key="4">
    <source>
        <dbReference type="Proteomes" id="UP000014227"/>
    </source>
</evidence>
<keyword evidence="1" id="KW-0812">Transmembrane</keyword>
<evidence type="ECO:0000313" key="3">
    <source>
        <dbReference type="EMBL" id="CCW33848.1"/>
    </source>
</evidence>
<dbReference type="GO" id="GO:0004175">
    <property type="term" value="F:endopeptidase activity"/>
    <property type="evidence" value="ECO:0007669"/>
    <property type="project" value="UniProtKB-ARBA"/>
</dbReference>
<dbReference type="InterPro" id="IPR003675">
    <property type="entry name" value="Rce1/LyrA-like_dom"/>
</dbReference>
<reference evidence="4" key="1">
    <citation type="submission" date="2013-03" db="EMBL/GenBank/DDBJ databases">
        <title>Genome sequence of Chthonomonas calidirosea, the first sequenced genome from the Armatimonadetes phylum (formally candidate division OP10).</title>
        <authorList>
            <person name="Lee K.C.Y."/>
            <person name="Morgan X.C."/>
            <person name="Dunfield P.F."/>
            <person name="Tamas I."/>
            <person name="Houghton K.M."/>
            <person name="Vyssotski M."/>
            <person name="Ryan J.L.J."/>
            <person name="Lagutin K."/>
            <person name="McDonald I.R."/>
            <person name="Stott M.B."/>
        </authorList>
    </citation>
    <scope>NUCLEOTIDE SEQUENCE [LARGE SCALE GENOMIC DNA]</scope>
    <source>
        <strain evidence="4">DSM 23976 / ICMP 18418 / T49</strain>
    </source>
</reference>
<keyword evidence="4" id="KW-1185">Reference proteome</keyword>
<keyword evidence="1" id="KW-1133">Transmembrane helix</keyword>
<dbReference type="Pfam" id="PF02517">
    <property type="entry name" value="Rce1-like"/>
    <property type="match status" value="2"/>
</dbReference>
<feature type="transmembrane region" description="Helical" evidence="1">
    <location>
        <begin position="340"/>
        <end position="373"/>
    </location>
</feature>
<feature type="transmembrane region" description="Helical" evidence="1">
    <location>
        <begin position="51"/>
        <end position="74"/>
    </location>
</feature>
<dbReference type="InParanoid" id="S0ES50"/>
<evidence type="ECO:0000256" key="1">
    <source>
        <dbReference type="SAM" id="Phobius"/>
    </source>
</evidence>
<gene>
    <name evidence="3" type="ORF">CCALI_00008</name>
</gene>
<feature type="transmembrane region" description="Helical" evidence="1">
    <location>
        <begin position="182"/>
        <end position="201"/>
    </location>
</feature>
<feature type="transmembrane region" description="Helical" evidence="1">
    <location>
        <begin position="207"/>
        <end position="230"/>
    </location>
</feature>
<feature type="domain" description="CAAX prenyl protease 2/Lysostaphin resistance protein A-like" evidence="2">
    <location>
        <begin position="104"/>
        <end position="187"/>
    </location>
</feature>
<accession>S0ES50</accession>
<dbReference type="PATRIC" id="fig|1303518.3.peg.9"/>